<gene>
    <name evidence="1" type="ORF">DFP72DRAFT_581219</name>
</gene>
<evidence type="ECO:0000313" key="2">
    <source>
        <dbReference type="Proteomes" id="UP000521943"/>
    </source>
</evidence>
<evidence type="ECO:0000313" key="1">
    <source>
        <dbReference type="EMBL" id="KAF6748109.1"/>
    </source>
</evidence>
<reference evidence="1 2" key="1">
    <citation type="submission" date="2020-07" db="EMBL/GenBank/DDBJ databases">
        <title>Comparative genomics of pyrophilous fungi reveals a link between fire events and developmental genes.</title>
        <authorList>
            <consortium name="DOE Joint Genome Institute"/>
            <person name="Steindorff A.S."/>
            <person name="Carver A."/>
            <person name="Calhoun S."/>
            <person name="Stillman K."/>
            <person name="Liu H."/>
            <person name="Lipzen A."/>
            <person name="Pangilinan J."/>
            <person name="Labutti K."/>
            <person name="Bruns T.D."/>
            <person name="Grigoriev I.V."/>
        </authorList>
    </citation>
    <scope>NUCLEOTIDE SEQUENCE [LARGE SCALE GENOMIC DNA]</scope>
    <source>
        <strain evidence="1 2">CBS 144469</strain>
    </source>
</reference>
<name>A0A8H6HJX4_9AGAR</name>
<protein>
    <submittedName>
        <fullName evidence="1">Uncharacterized protein</fullName>
    </submittedName>
</protein>
<organism evidence="1 2">
    <name type="scientific">Ephemerocybe angulata</name>
    <dbReference type="NCBI Taxonomy" id="980116"/>
    <lineage>
        <taxon>Eukaryota</taxon>
        <taxon>Fungi</taxon>
        <taxon>Dikarya</taxon>
        <taxon>Basidiomycota</taxon>
        <taxon>Agaricomycotina</taxon>
        <taxon>Agaricomycetes</taxon>
        <taxon>Agaricomycetidae</taxon>
        <taxon>Agaricales</taxon>
        <taxon>Agaricineae</taxon>
        <taxon>Psathyrellaceae</taxon>
        <taxon>Ephemerocybe</taxon>
    </lineage>
</organism>
<accession>A0A8H6HJX4</accession>
<dbReference type="Proteomes" id="UP000521943">
    <property type="component" value="Unassembled WGS sequence"/>
</dbReference>
<dbReference type="EMBL" id="JACGCI010000074">
    <property type="protein sequence ID" value="KAF6748109.1"/>
    <property type="molecule type" value="Genomic_DNA"/>
</dbReference>
<comment type="caution">
    <text evidence="1">The sequence shown here is derived from an EMBL/GenBank/DDBJ whole genome shotgun (WGS) entry which is preliminary data.</text>
</comment>
<dbReference type="InterPro" id="IPR018247">
    <property type="entry name" value="EF_Hand_1_Ca_BS"/>
</dbReference>
<sequence>MEAEDDLLSREDLEDLSELVERGAFGRLGMILRPFISAAAKGGFKNSAKTVVQGHSKANNNFRREFVDVDADMEDLLSREELAELSELVERGALGRLGRIFRPLISAAAKGGFKNSAKTVVQGHSKANNNFRREFDFDEMVERYFGDEDDEMFERSFGEENLDEMD</sequence>
<dbReference type="AlphaFoldDB" id="A0A8H6HJX4"/>
<proteinExistence type="predicted"/>
<dbReference type="OrthoDB" id="3013952at2759"/>
<keyword evidence="2" id="KW-1185">Reference proteome</keyword>
<dbReference type="PROSITE" id="PS00018">
    <property type="entry name" value="EF_HAND_1"/>
    <property type="match status" value="1"/>
</dbReference>